<dbReference type="Proteomes" id="UP000887565">
    <property type="component" value="Unplaced"/>
</dbReference>
<evidence type="ECO:0000313" key="1">
    <source>
        <dbReference type="Proteomes" id="UP000887565"/>
    </source>
</evidence>
<dbReference type="AlphaFoldDB" id="A0A915ITK7"/>
<sequence length="99" mass="11654">MQTFKRLFQWLSGVKGHLHLPFSTERNGTDRQKLETFSLKIHFQSERTTAMQLERTKMIDSNLQPNRTLRKFMIRSVTCGDRIPFHSVPSEKANFLLIC</sequence>
<reference evidence="2" key="1">
    <citation type="submission" date="2022-11" db="UniProtKB">
        <authorList>
            <consortium name="WormBaseParasite"/>
        </authorList>
    </citation>
    <scope>IDENTIFICATION</scope>
</reference>
<accession>A0A915ITK7</accession>
<organism evidence="1 2">
    <name type="scientific">Romanomermis culicivorax</name>
    <name type="common">Nematode worm</name>
    <dbReference type="NCBI Taxonomy" id="13658"/>
    <lineage>
        <taxon>Eukaryota</taxon>
        <taxon>Metazoa</taxon>
        <taxon>Ecdysozoa</taxon>
        <taxon>Nematoda</taxon>
        <taxon>Enoplea</taxon>
        <taxon>Dorylaimia</taxon>
        <taxon>Mermithida</taxon>
        <taxon>Mermithoidea</taxon>
        <taxon>Mermithidae</taxon>
        <taxon>Romanomermis</taxon>
    </lineage>
</organism>
<name>A0A915ITK7_ROMCU</name>
<evidence type="ECO:0000313" key="2">
    <source>
        <dbReference type="WBParaSite" id="nRc.2.0.1.t17190-RA"/>
    </source>
</evidence>
<protein>
    <submittedName>
        <fullName evidence="2">Ribosomal protein S10</fullName>
    </submittedName>
</protein>
<keyword evidence="1" id="KW-1185">Reference proteome</keyword>
<proteinExistence type="predicted"/>
<dbReference type="WBParaSite" id="nRc.2.0.1.t17190-RA">
    <property type="protein sequence ID" value="nRc.2.0.1.t17190-RA"/>
    <property type="gene ID" value="nRc.2.0.1.g17190"/>
</dbReference>